<name>A0A423WJR9_9PEZI</name>
<dbReference type="AlphaFoldDB" id="A0A423WJR9"/>
<evidence type="ECO:0000313" key="3">
    <source>
        <dbReference type="Proteomes" id="UP000285146"/>
    </source>
</evidence>
<sequence>MASRFNTVMLSICRFQCLRLIHDLDSAPHPSNLHPRVENLHSVIVSMMKTITSGSEVVQGISVERSEDVQAIFAACAALLNDLQMVWGLYKVCSLDGWKLNNKAAERALHLDITSDPFDGIGRQVETLAYLLPYWMNSEMAHQNSQEIWTGWVRSVSDIINELERRIDIARELATINWSASRLQQSLDPATNSSVNDTVGSSCDKKTKSVTRDGQDEAWDSLGAALAGEGLLESAIECCQKLAQGKTPRWEPLDQGPTGQILTPAVSTPTSTKDDNASGSDTSGGLLNSLVVTSVFSADFEMLRPENYDSVAPKILDIALQSVAKFRRVLKTIYESACRDPCRAVICVRFARHLERECTLEIRKRMGPSRDFWGNLDDLGPVTRYLLNQCWSDWNNGKNGRPQISAEHFALGLTSFICRLLKCKSFQLHYAHIFIKKILEPNPPIGTTQFVALHHLLMTVGCMIEGPKRPSEDMSGYFERIQAIIDLPGASKQLKTLGRELQEMRRLGWRAEKRRVKSLALSQAVAQIKEGSVAC</sequence>
<accession>A0A423WJR9</accession>
<evidence type="ECO:0008006" key="4">
    <source>
        <dbReference type="Google" id="ProtNLM"/>
    </source>
</evidence>
<dbReference type="SUPFAM" id="SSF48371">
    <property type="entry name" value="ARM repeat"/>
    <property type="match status" value="1"/>
</dbReference>
<feature type="region of interest" description="Disordered" evidence="1">
    <location>
        <begin position="247"/>
        <end position="282"/>
    </location>
</feature>
<dbReference type="EMBL" id="LKEB01000049">
    <property type="protein sequence ID" value="ROW03608.1"/>
    <property type="molecule type" value="Genomic_DNA"/>
</dbReference>
<dbReference type="OrthoDB" id="5205550at2759"/>
<proteinExistence type="predicted"/>
<protein>
    <recommendedName>
        <fullName evidence="4">MIF4G domain-containing protein</fullName>
    </recommendedName>
</protein>
<evidence type="ECO:0000256" key="1">
    <source>
        <dbReference type="SAM" id="MobiDB-lite"/>
    </source>
</evidence>
<feature type="region of interest" description="Disordered" evidence="1">
    <location>
        <begin position="187"/>
        <end position="214"/>
    </location>
</feature>
<feature type="compositionally biased region" description="Polar residues" evidence="1">
    <location>
        <begin position="257"/>
        <end position="282"/>
    </location>
</feature>
<dbReference type="Proteomes" id="UP000285146">
    <property type="component" value="Unassembled WGS sequence"/>
</dbReference>
<organism evidence="2 3">
    <name type="scientific">Cytospora leucostoma</name>
    <dbReference type="NCBI Taxonomy" id="1230097"/>
    <lineage>
        <taxon>Eukaryota</taxon>
        <taxon>Fungi</taxon>
        <taxon>Dikarya</taxon>
        <taxon>Ascomycota</taxon>
        <taxon>Pezizomycotina</taxon>
        <taxon>Sordariomycetes</taxon>
        <taxon>Sordariomycetidae</taxon>
        <taxon>Diaporthales</taxon>
        <taxon>Cytosporaceae</taxon>
        <taxon>Cytospora</taxon>
    </lineage>
</organism>
<comment type="caution">
    <text evidence="2">The sequence shown here is derived from an EMBL/GenBank/DDBJ whole genome shotgun (WGS) entry which is preliminary data.</text>
</comment>
<dbReference type="InParanoid" id="A0A423WJR9"/>
<dbReference type="STRING" id="1230097.A0A423WJR9"/>
<reference evidence="2 3" key="1">
    <citation type="submission" date="2015-09" db="EMBL/GenBank/DDBJ databases">
        <title>Host preference determinants of Valsa canker pathogens revealed by comparative genomics.</title>
        <authorList>
            <person name="Yin Z."/>
            <person name="Huang L."/>
        </authorList>
    </citation>
    <scope>NUCLEOTIDE SEQUENCE [LARGE SCALE GENOMIC DNA]</scope>
    <source>
        <strain evidence="2 3">SXYLt</strain>
    </source>
</reference>
<feature type="compositionally biased region" description="Basic and acidic residues" evidence="1">
    <location>
        <begin position="203"/>
        <end position="214"/>
    </location>
</feature>
<gene>
    <name evidence="2" type="ORF">VPNG_07169</name>
</gene>
<dbReference type="Gene3D" id="1.25.40.180">
    <property type="match status" value="1"/>
</dbReference>
<dbReference type="InterPro" id="IPR016024">
    <property type="entry name" value="ARM-type_fold"/>
</dbReference>
<evidence type="ECO:0000313" key="2">
    <source>
        <dbReference type="EMBL" id="ROW03608.1"/>
    </source>
</evidence>
<keyword evidence="3" id="KW-1185">Reference proteome</keyword>
<feature type="compositionally biased region" description="Polar residues" evidence="1">
    <location>
        <begin position="187"/>
        <end position="201"/>
    </location>
</feature>